<feature type="region of interest" description="Disordered" evidence="1">
    <location>
        <begin position="43"/>
        <end position="65"/>
    </location>
</feature>
<dbReference type="KEGG" id="ade:Adeh_0215"/>
<feature type="chain" id="PRO_5004209771" evidence="2">
    <location>
        <begin position="27"/>
        <end position="563"/>
    </location>
</feature>
<dbReference type="InterPro" id="IPR036280">
    <property type="entry name" value="Multihaem_cyt_sf"/>
</dbReference>
<evidence type="ECO:0000256" key="2">
    <source>
        <dbReference type="SAM" id="SignalP"/>
    </source>
</evidence>
<keyword evidence="2" id="KW-0732">Signal</keyword>
<dbReference type="RefSeq" id="WP_011419275.1">
    <property type="nucleotide sequence ID" value="NC_007760.1"/>
</dbReference>
<dbReference type="InterPro" id="IPR010176">
    <property type="entry name" value="C4xCH_C2xCH_motif_GEOSU"/>
</dbReference>
<proteinExistence type="predicted"/>
<dbReference type="PROSITE" id="PS51257">
    <property type="entry name" value="PROKAR_LIPOPROTEIN"/>
    <property type="match status" value="1"/>
</dbReference>
<dbReference type="SUPFAM" id="SSF48695">
    <property type="entry name" value="Multiheme cytochromes"/>
    <property type="match status" value="2"/>
</dbReference>
<evidence type="ECO:0000313" key="3">
    <source>
        <dbReference type="EMBL" id="ABC79992.1"/>
    </source>
</evidence>
<dbReference type="Proteomes" id="UP000001935">
    <property type="component" value="Chromosome"/>
</dbReference>
<dbReference type="HOGENOM" id="CLU_483698_0_0_7"/>
<dbReference type="NCBIfam" id="TIGR01904">
    <property type="entry name" value="GSu_C4xC__C2xCH"/>
    <property type="match status" value="3"/>
</dbReference>
<name>Q2IMF7_ANADE</name>
<feature type="signal peptide" evidence="2">
    <location>
        <begin position="1"/>
        <end position="26"/>
    </location>
</feature>
<dbReference type="Pfam" id="PF09698">
    <property type="entry name" value="GSu_C4xC__C2xCH"/>
    <property type="match status" value="2"/>
</dbReference>
<evidence type="ECO:0000313" key="4">
    <source>
        <dbReference type="Proteomes" id="UP000001935"/>
    </source>
</evidence>
<sequence>MRPRLVPHLPLAAALALCLAAGCDRARVAEGDATERCLRCHGGDGSAAPPRSARGATATSDRGVGAHRAHVAGGRVAGPLRCEACHVVPTDLAHVDGVARVAFGEEARRAGAAPAWEPDAAGGPRCAGTYCHGATLAAGGAATAPVWTRVDGTQLGCDGCHASPPTSAGHPQGELASRCTLCHPDTVLASGAIDVAGGHHLDGRVDVAGGACGGCHGAPPASGAHALHATVPAGASPAYGALTVLEDLSPDGGAAYAFGCGQCHPLDLARHMDGRVDVVLAPEGAPAGTLKARNAAGAGYDAASGTCAGAYCHSSGQEVPAYADAPAWTAPPGALGCAGCHGNPPAYPTGGPAAADANGHLGLSTDGYEWGHFGGLPGPWHTSKHGGGWSPDEDAAPITCQSCHAETTAGAGPSGFYWLDTTGTYALPGGLLGYGCSSAACHGGAAASGRGAVAPLRHVNGRRDVAFDARAALPELPWLPPAPDRPTRPYWVTHASPGGIAFPDPAIPGAVMEGATLSMELGSARYDPATKTCSSVACHLQQAQVTWGAPHTGWGTCGTCHGF</sequence>
<accession>Q2IMF7</accession>
<protein>
    <submittedName>
        <fullName evidence="3">Multiheme cytochrome</fullName>
    </submittedName>
</protein>
<dbReference type="EMBL" id="CP000251">
    <property type="protein sequence ID" value="ABC79992.1"/>
    <property type="molecule type" value="Genomic_DNA"/>
</dbReference>
<dbReference type="OrthoDB" id="9810317at2"/>
<gene>
    <name evidence="3" type="ordered locus">Adeh_0215</name>
</gene>
<evidence type="ECO:0000256" key="1">
    <source>
        <dbReference type="SAM" id="MobiDB-lite"/>
    </source>
</evidence>
<dbReference type="eggNOG" id="COG0484">
    <property type="taxonomic scope" value="Bacteria"/>
</dbReference>
<reference evidence="3 4" key="1">
    <citation type="submission" date="2006-01" db="EMBL/GenBank/DDBJ databases">
        <title>Complete sequence of Anaeromyxobacter dehalogenans 2CP-C.</title>
        <authorList>
            <consortium name="US DOE Joint Genome Institute"/>
            <person name="Copeland A."/>
            <person name="Lucas S."/>
            <person name="Lapidus A."/>
            <person name="Barry K."/>
            <person name="Detter J.C."/>
            <person name="Glavina T."/>
            <person name="Hammon N."/>
            <person name="Israni S."/>
            <person name="Pitluck S."/>
            <person name="Brettin T."/>
            <person name="Bruce D."/>
            <person name="Han C."/>
            <person name="Tapia R."/>
            <person name="Gilna P."/>
            <person name="Kiss H."/>
            <person name="Schmutz J."/>
            <person name="Larimer F."/>
            <person name="Land M."/>
            <person name="Kyrpides N."/>
            <person name="Anderson I."/>
            <person name="Sanford R.A."/>
            <person name="Ritalahti K.M."/>
            <person name="Thomas H.S."/>
            <person name="Kirby J.R."/>
            <person name="Zhulin I.B."/>
            <person name="Loeffler F.E."/>
            <person name="Richardson P."/>
        </authorList>
    </citation>
    <scope>NUCLEOTIDE SEQUENCE [LARGE SCALE GENOMIC DNA]</scope>
    <source>
        <strain evidence="3 4">2CP-C</strain>
    </source>
</reference>
<dbReference type="AlphaFoldDB" id="Q2IMF7"/>
<dbReference type="STRING" id="290397.Adeh_0215"/>
<organism evidence="3 4">
    <name type="scientific">Anaeromyxobacter dehalogenans (strain 2CP-C)</name>
    <dbReference type="NCBI Taxonomy" id="290397"/>
    <lineage>
        <taxon>Bacteria</taxon>
        <taxon>Pseudomonadati</taxon>
        <taxon>Myxococcota</taxon>
        <taxon>Myxococcia</taxon>
        <taxon>Myxococcales</taxon>
        <taxon>Cystobacterineae</taxon>
        <taxon>Anaeromyxobacteraceae</taxon>
        <taxon>Anaeromyxobacter</taxon>
    </lineage>
</organism>